<keyword evidence="3" id="KW-0812">Transmembrane</keyword>
<evidence type="ECO:0000259" key="4">
    <source>
        <dbReference type="PROSITE" id="PS51755"/>
    </source>
</evidence>
<dbReference type="PANTHER" id="PTHR47691:SF3">
    <property type="entry name" value="HTH-TYPE TRANSCRIPTIONAL REGULATOR RV0890C-RELATED"/>
    <property type="match status" value="1"/>
</dbReference>
<dbReference type="SUPFAM" id="SSF52540">
    <property type="entry name" value="P-loop containing nucleoside triphosphate hydrolases"/>
    <property type="match status" value="1"/>
</dbReference>
<dbReference type="InterPro" id="IPR001867">
    <property type="entry name" value="OmpR/PhoB-type_DNA-bd"/>
</dbReference>
<dbReference type="Pfam" id="PF00486">
    <property type="entry name" value="Trans_reg_C"/>
    <property type="match status" value="1"/>
</dbReference>
<dbReference type="SUPFAM" id="SSF46894">
    <property type="entry name" value="C-terminal effector domain of the bipartite response regulators"/>
    <property type="match status" value="1"/>
</dbReference>
<keyword evidence="3" id="KW-1133">Transmembrane helix</keyword>
<dbReference type="Gene3D" id="1.10.10.10">
    <property type="entry name" value="Winged helix-like DNA-binding domain superfamily/Winged helix DNA-binding domain"/>
    <property type="match status" value="1"/>
</dbReference>
<feature type="DNA-binding region" description="OmpR/PhoB-type" evidence="2">
    <location>
        <begin position="24"/>
        <end position="122"/>
    </location>
</feature>
<dbReference type="InterPro" id="IPR049052">
    <property type="entry name" value="nSTAND1"/>
</dbReference>
<name>A0ABT1QW50_9GAMM</name>
<feature type="transmembrane region" description="Helical" evidence="3">
    <location>
        <begin position="610"/>
        <end position="633"/>
    </location>
</feature>
<evidence type="ECO:0000313" key="5">
    <source>
        <dbReference type="EMBL" id="MCQ4166516.1"/>
    </source>
</evidence>
<dbReference type="PANTHER" id="PTHR47691">
    <property type="entry name" value="REGULATOR-RELATED"/>
    <property type="match status" value="1"/>
</dbReference>
<evidence type="ECO:0000256" key="1">
    <source>
        <dbReference type="ARBA" id="ARBA00023125"/>
    </source>
</evidence>
<sequence>MLRSTGSVAAARATAMNAAGTAAGLRFRVGDWLVDPAACALERDGRRSAVEPRLMEVLVVLSEYGGEVVSTEQLLIECWRGTFYGDNPVHKSIAQLRRALGDSATEPRYIATVRKRGYRLVADVTFPQDFPRRAGAATARWTQGSPYVGLGAYEASHRDVFFGRARAQAEVLHALRRRLNEERAFLLVLGPSGGGKSSLLRAGVLPLLCQPGGFDGCRVLACAEVDGVRAALDAHVALADALLAWQDGDEALFLPGERDYVLAALAQDPAALAARLGERLSRRRAAGLRHAALLLLDQLEQFLLAAGPDSPQPQRLFQALAGLLRGGHIVAVAACRDDFYPRLVAVPALVALKDDGGSLDLPLLNAGEIAQIIRAPALAAGLRFDIDLTTSARLDDVLRDDAVRQPQPLPLLQHALQEIYQQRSGGTLTFAAYRAIGGLEGALAQRAEQTFAALPAAAQQQLPALLRAMVVLAGDDLAPVGRHVAWSELQEAPLRQLAQAFVEQRLFVAARAAGVAGIAAAHESLFRNWPRARDWIAGNRRLFLTRARLDYACRRWNEEGRRRDFLLPAGSQLDDARELSAQARPPLDATTHQFVEESAQRWRRQRRRNLFGLAMVLLLAAAASILGVLARLAQVEADRRRVQAEGLVGYMLGDLAERLRALGKLDVLDSVGNEALRYLVELPEDSGSASTQLLRIRASRQIGEIRFARGEAAALDAFAHALELAERLLLREPDNSDAWLELGNAAFWCGQVAYQQGDAAAAERYWLRYHAAAQRLVELRLGDAKAQLELSYALNNLATLDFDARRLEAARGRFGESAALKQRVRTAQPADDGVAADLADSLTWQGRVEEAALQLAAAQQHYQHALQTLGELRARSPEDSRWLHREALARQHLARVLLARGETLQATQLLLHARDALRRLAEADPANREWARDTVVAGLQAGLALESIDPAQAADCVRSAGTRLAALLADEAGAADLPVLQQLVQLRLLRLAPPPPDTAARQLEAMIAQLRRSPADALAAQVLLQALLARAELTARQGSDSDGYAAQARQLLDAAQQSGDAVALDLRLRAARLEGDTPAALILRQTLQTAGYRHPDYLRFIERHPFPGDLHD</sequence>
<dbReference type="InterPro" id="IPR036388">
    <property type="entry name" value="WH-like_DNA-bd_sf"/>
</dbReference>
<dbReference type="EMBL" id="JANFQO010000018">
    <property type="protein sequence ID" value="MCQ4166516.1"/>
    <property type="molecule type" value="Genomic_DNA"/>
</dbReference>
<reference evidence="5" key="1">
    <citation type="submission" date="2022-07" db="EMBL/GenBank/DDBJ databases">
        <title>Tahibacter sp., a new gammaproteobacterium isolated from the silt sample collected at pig farm.</title>
        <authorList>
            <person name="Chen H."/>
        </authorList>
    </citation>
    <scope>NUCLEOTIDE SEQUENCE</scope>
    <source>
        <strain evidence="5">P2K</strain>
    </source>
</reference>
<keyword evidence="6" id="KW-1185">Reference proteome</keyword>
<dbReference type="InterPro" id="IPR016032">
    <property type="entry name" value="Sig_transdc_resp-reg_C-effctor"/>
</dbReference>
<evidence type="ECO:0000256" key="3">
    <source>
        <dbReference type="SAM" id="Phobius"/>
    </source>
</evidence>
<organism evidence="5 6">
    <name type="scientific">Tahibacter harae</name>
    <dbReference type="NCBI Taxonomy" id="2963937"/>
    <lineage>
        <taxon>Bacteria</taxon>
        <taxon>Pseudomonadati</taxon>
        <taxon>Pseudomonadota</taxon>
        <taxon>Gammaproteobacteria</taxon>
        <taxon>Lysobacterales</taxon>
        <taxon>Rhodanobacteraceae</taxon>
        <taxon>Tahibacter</taxon>
    </lineage>
</organism>
<dbReference type="CDD" id="cd00383">
    <property type="entry name" value="trans_reg_C"/>
    <property type="match status" value="1"/>
</dbReference>
<protein>
    <submittedName>
        <fullName evidence="5">Winged helix-turn-helix domain-containing protein</fullName>
    </submittedName>
</protein>
<dbReference type="RefSeq" id="WP_255915706.1">
    <property type="nucleotide sequence ID" value="NZ_JANFQO010000018.1"/>
</dbReference>
<accession>A0ABT1QW50</accession>
<dbReference type="SUPFAM" id="SSF48452">
    <property type="entry name" value="TPR-like"/>
    <property type="match status" value="1"/>
</dbReference>
<dbReference type="Gene3D" id="1.25.40.10">
    <property type="entry name" value="Tetratricopeptide repeat domain"/>
    <property type="match status" value="1"/>
</dbReference>
<dbReference type="InterPro" id="IPR011990">
    <property type="entry name" value="TPR-like_helical_dom_sf"/>
</dbReference>
<keyword evidence="1 2" id="KW-0238">DNA-binding</keyword>
<dbReference type="SMART" id="SM00862">
    <property type="entry name" value="Trans_reg_C"/>
    <property type="match status" value="1"/>
</dbReference>
<evidence type="ECO:0000256" key="2">
    <source>
        <dbReference type="PROSITE-ProRule" id="PRU01091"/>
    </source>
</evidence>
<keyword evidence="3" id="KW-0472">Membrane</keyword>
<dbReference type="PROSITE" id="PS51755">
    <property type="entry name" value="OMPR_PHOB"/>
    <property type="match status" value="1"/>
</dbReference>
<dbReference type="Proteomes" id="UP001165498">
    <property type="component" value="Unassembled WGS sequence"/>
</dbReference>
<comment type="caution">
    <text evidence="5">The sequence shown here is derived from an EMBL/GenBank/DDBJ whole genome shotgun (WGS) entry which is preliminary data.</text>
</comment>
<feature type="domain" description="OmpR/PhoB-type" evidence="4">
    <location>
        <begin position="24"/>
        <end position="122"/>
    </location>
</feature>
<evidence type="ECO:0000313" key="6">
    <source>
        <dbReference type="Proteomes" id="UP001165498"/>
    </source>
</evidence>
<proteinExistence type="predicted"/>
<gene>
    <name evidence="5" type="ORF">NM961_17505</name>
</gene>
<dbReference type="Pfam" id="PF20703">
    <property type="entry name" value="nSTAND1"/>
    <property type="match status" value="1"/>
</dbReference>
<dbReference type="InterPro" id="IPR027417">
    <property type="entry name" value="P-loop_NTPase"/>
</dbReference>